<dbReference type="EMBL" id="BMFY01000006">
    <property type="protein sequence ID" value="GGA14487.1"/>
    <property type="molecule type" value="Genomic_DNA"/>
</dbReference>
<feature type="transmembrane region" description="Helical" evidence="1">
    <location>
        <begin position="37"/>
        <end position="58"/>
    </location>
</feature>
<keyword evidence="1" id="KW-0472">Membrane</keyword>
<evidence type="ECO:0008006" key="4">
    <source>
        <dbReference type="Google" id="ProtNLM"/>
    </source>
</evidence>
<dbReference type="Proteomes" id="UP000616114">
    <property type="component" value="Unassembled WGS sequence"/>
</dbReference>
<feature type="transmembrane region" description="Helical" evidence="1">
    <location>
        <begin position="12"/>
        <end position="31"/>
    </location>
</feature>
<proteinExistence type="predicted"/>
<reference evidence="2" key="1">
    <citation type="journal article" date="2014" name="Int. J. Syst. Evol. Microbiol.">
        <title>Complete genome sequence of Corynebacterium casei LMG S-19264T (=DSM 44701T), isolated from a smear-ripened cheese.</title>
        <authorList>
            <consortium name="US DOE Joint Genome Institute (JGI-PGF)"/>
            <person name="Walter F."/>
            <person name="Albersmeier A."/>
            <person name="Kalinowski J."/>
            <person name="Ruckert C."/>
        </authorList>
    </citation>
    <scope>NUCLEOTIDE SEQUENCE</scope>
    <source>
        <strain evidence="2">CGMCC 1.12785</strain>
    </source>
</reference>
<keyword evidence="1" id="KW-0812">Transmembrane</keyword>
<sequence>MPANPPKDPGLALVLTIIGFFFIAGLQYFYIGKYLKGFLFLITLGFLYIGTIISLFTITGETRRRNVLEGYR</sequence>
<name>A0A8J2XKK8_9MICO</name>
<dbReference type="RefSeq" id="WP_188550473.1">
    <property type="nucleotide sequence ID" value="NZ_BMFY01000006.1"/>
</dbReference>
<evidence type="ECO:0000313" key="2">
    <source>
        <dbReference type="EMBL" id="GGA14487.1"/>
    </source>
</evidence>
<organism evidence="2 3">
    <name type="scientific">Sediminivirga luteola</name>
    <dbReference type="NCBI Taxonomy" id="1774748"/>
    <lineage>
        <taxon>Bacteria</taxon>
        <taxon>Bacillati</taxon>
        <taxon>Actinomycetota</taxon>
        <taxon>Actinomycetes</taxon>
        <taxon>Micrococcales</taxon>
        <taxon>Brevibacteriaceae</taxon>
        <taxon>Sediminivirga</taxon>
    </lineage>
</organism>
<dbReference type="AlphaFoldDB" id="A0A8J2XKK8"/>
<comment type="caution">
    <text evidence="2">The sequence shown here is derived from an EMBL/GenBank/DDBJ whole genome shotgun (WGS) entry which is preliminary data.</text>
</comment>
<gene>
    <name evidence="2" type="ORF">GCM10011333_16760</name>
</gene>
<evidence type="ECO:0000313" key="3">
    <source>
        <dbReference type="Proteomes" id="UP000616114"/>
    </source>
</evidence>
<keyword evidence="3" id="KW-1185">Reference proteome</keyword>
<evidence type="ECO:0000256" key="1">
    <source>
        <dbReference type="SAM" id="Phobius"/>
    </source>
</evidence>
<protein>
    <recommendedName>
        <fullName evidence="4">TM2 domain-containing protein</fullName>
    </recommendedName>
</protein>
<accession>A0A8J2XKK8</accession>
<reference evidence="2" key="2">
    <citation type="submission" date="2020-09" db="EMBL/GenBank/DDBJ databases">
        <authorList>
            <person name="Sun Q."/>
            <person name="Zhou Y."/>
        </authorList>
    </citation>
    <scope>NUCLEOTIDE SEQUENCE</scope>
    <source>
        <strain evidence="2">CGMCC 1.12785</strain>
    </source>
</reference>
<keyword evidence="1" id="KW-1133">Transmembrane helix</keyword>